<evidence type="ECO:0000313" key="11">
    <source>
        <dbReference type="Ensembl" id="ENSPCEP00000005222.1"/>
    </source>
</evidence>
<dbReference type="AlphaFoldDB" id="A0A8C8RG23"/>
<reference evidence="11" key="1">
    <citation type="submission" date="2025-08" db="UniProtKB">
        <authorList>
            <consortium name="Ensembl"/>
        </authorList>
    </citation>
    <scope>IDENTIFICATION</scope>
</reference>
<protein>
    <recommendedName>
        <fullName evidence="9">C-C motif chemokine</fullName>
    </recommendedName>
</protein>
<dbReference type="InterPro" id="IPR000827">
    <property type="entry name" value="Chemokine_CC_CS"/>
</dbReference>
<dbReference type="GO" id="GO:0006955">
    <property type="term" value="P:immune response"/>
    <property type="evidence" value="ECO:0007669"/>
    <property type="project" value="InterPro"/>
</dbReference>
<comment type="subcellular location">
    <subcellularLocation>
        <location evidence="1 9">Secreted</location>
    </subcellularLocation>
</comment>
<evidence type="ECO:0000313" key="12">
    <source>
        <dbReference type="Proteomes" id="UP000694393"/>
    </source>
</evidence>
<keyword evidence="5 9" id="KW-0964">Secreted</keyword>
<accession>A0A8C8RG23</accession>
<dbReference type="GO" id="GO:0008009">
    <property type="term" value="F:chemokine activity"/>
    <property type="evidence" value="ECO:0007669"/>
    <property type="project" value="InterPro"/>
</dbReference>
<dbReference type="GO" id="GO:0005615">
    <property type="term" value="C:extracellular space"/>
    <property type="evidence" value="ECO:0007669"/>
    <property type="project" value="UniProtKB-KW"/>
</dbReference>
<sequence length="127" mass="14105">MTLHILLLLALPVSIILTIHPLPASHRWPSACPPGSENQASDCCLGHKNQLIPLHVLASYRRQGPETGCRLPAVVFITKKNKSLCAPPTAQWALDLMQKLDKKKPKMFVHRLQTRTLINEALSDTSL</sequence>
<reference evidence="11" key="2">
    <citation type="submission" date="2025-09" db="UniProtKB">
        <authorList>
            <consortium name="Ensembl"/>
        </authorList>
    </citation>
    <scope>IDENTIFICATION</scope>
</reference>
<keyword evidence="6 9" id="KW-0732">Signal</keyword>
<feature type="chain" id="PRO_5034577257" description="C-C motif chemokine" evidence="9">
    <location>
        <begin position="19"/>
        <end position="127"/>
    </location>
</feature>
<dbReference type="Ensembl" id="ENSPCET00000005409.1">
    <property type="protein sequence ID" value="ENSPCEP00000005222.1"/>
    <property type="gene ID" value="ENSPCEG00000004247.1"/>
</dbReference>
<keyword evidence="3 9" id="KW-0145">Chemotaxis</keyword>
<feature type="signal peptide" evidence="9">
    <location>
        <begin position="1"/>
        <end position="18"/>
    </location>
</feature>
<dbReference type="PROSITE" id="PS00472">
    <property type="entry name" value="SMALL_CYTOKINES_CC"/>
    <property type="match status" value="1"/>
</dbReference>
<evidence type="ECO:0000256" key="6">
    <source>
        <dbReference type="ARBA" id="ARBA00022729"/>
    </source>
</evidence>
<evidence type="ECO:0000256" key="9">
    <source>
        <dbReference type="RuleBase" id="RU361150"/>
    </source>
</evidence>
<evidence type="ECO:0000256" key="3">
    <source>
        <dbReference type="ARBA" id="ARBA00022500"/>
    </source>
</evidence>
<dbReference type="InterPro" id="IPR036048">
    <property type="entry name" value="Interleukin_8-like_sf"/>
</dbReference>
<evidence type="ECO:0000259" key="10">
    <source>
        <dbReference type="SMART" id="SM00199"/>
    </source>
</evidence>
<organism evidence="11 12">
    <name type="scientific">Pelusios castaneus</name>
    <name type="common">West African mud turtle</name>
    <dbReference type="NCBI Taxonomy" id="367368"/>
    <lineage>
        <taxon>Eukaryota</taxon>
        <taxon>Metazoa</taxon>
        <taxon>Chordata</taxon>
        <taxon>Craniata</taxon>
        <taxon>Vertebrata</taxon>
        <taxon>Euteleostomi</taxon>
        <taxon>Archelosauria</taxon>
        <taxon>Testudinata</taxon>
        <taxon>Testudines</taxon>
        <taxon>Pleurodira</taxon>
        <taxon>Pelomedusidae</taxon>
        <taxon>Pelusios</taxon>
    </lineage>
</organism>
<dbReference type="FunFam" id="2.40.50.40:FF:000012">
    <property type="entry name" value="C-C motif chemokine"/>
    <property type="match status" value="1"/>
</dbReference>
<evidence type="ECO:0000256" key="2">
    <source>
        <dbReference type="ARBA" id="ARBA00010868"/>
    </source>
</evidence>
<dbReference type="GO" id="GO:0006954">
    <property type="term" value="P:inflammatory response"/>
    <property type="evidence" value="ECO:0007669"/>
    <property type="project" value="UniProtKB-KW"/>
</dbReference>
<dbReference type="Gene3D" id="2.40.50.40">
    <property type="match status" value="1"/>
</dbReference>
<dbReference type="SUPFAM" id="SSF54117">
    <property type="entry name" value="Interleukin 8-like chemokines"/>
    <property type="match status" value="1"/>
</dbReference>
<evidence type="ECO:0000256" key="5">
    <source>
        <dbReference type="ARBA" id="ARBA00022525"/>
    </source>
</evidence>
<comment type="similarity">
    <text evidence="2 9">Belongs to the intercrine beta (chemokine CC) family.</text>
</comment>
<name>A0A8C8RG23_9SAUR</name>
<dbReference type="InterPro" id="IPR001811">
    <property type="entry name" value="Chemokine_IL8-like_dom"/>
</dbReference>
<dbReference type="PANTHER" id="PTHR12015">
    <property type="entry name" value="SMALL INDUCIBLE CYTOKINE A"/>
    <property type="match status" value="1"/>
</dbReference>
<dbReference type="Pfam" id="PF00048">
    <property type="entry name" value="IL8"/>
    <property type="match status" value="1"/>
</dbReference>
<dbReference type="InterPro" id="IPR039809">
    <property type="entry name" value="Chemokine_b/g/d"/>
</dbReference>
<keyword evidence="4 9" id="KW-0202">Cytokine</keyword>
<feature type="domain" description="Chemokine interleukin-8-like" evidence="10">
    <location>
        <begin position="40"/>
        <end position="100"/>
    </location>
</feature>
<dbReference type="CDD" id="cd00272">
    <property type="entry name" value="Chemokine_CC"/>
    <property type="match status" value="1"/>
</dbReference>
<keyword evidence="7" id="KW-1015">Disulfide bond</keyword>
<keyword evidence="8" id="KW-0395">Inflammatory response</keyword>
<evidence type="ECO:0000256" key="7">
    <source>
        <dbReference type="ARBA" id="ARBA00023157"/>
    </source>
</evidence>
<evidence type="ECO:0000256" key="1">
    <source>
        <dbReference type="ARBA" id="ARBA00004613"/>
    </source>
</evidence>
<evidence type="ECO:0000256" key="8">
    <source>
        <dbReference type="ARBA" id="ARBA00023198"/>
    </source>
</evidence>
<dbReference type="Proteomes" id="UP000694393">
    <property type="component" value="Unplaced"/>
</dbReference>
<dbReference type="SMART" id="SM00199">
    <property type="entry name" value="SCY"/>
    <property type="match status" value="1"/>
</dbReference>
<evidence type="ECO:0000256" key="4">
    <source>
        <dbReference type="ARBA" id="ARBA00022514"/>
    </source>
</evidence>
<proteinExistence type="inferred from homology"/>
<keyword evidence="12" id="KW-1185">Reference proteome</keyword>